<comment type="caution">
    <text evidence="7">The sequence shown here is derived from an EMBL/GenBank/DDBJ whole genome shotgun (WGS) entry which is preliminary data.</text>
</comment>
<keyword evidence="2" id="KW-0645">Protease</keyword>
<dbReference type="Gene3D" id="3.40.50.200">
    <property type="entry name" value="Peptidase S8/S53 domain"/>
    <property type="match status" value="1"/>
</dbReference>
<evidence type="ECO:0000313" key="8">
    <source>
        <dbReference type="Proteomes" id="UP000177025"/>
    </source>
</evidence>
<protein>
    <recommendedName>
        <fullName evidence="6">Peptidase S8/S53 domain-containing protein</fullName>
    </recommendedName>
</protein>
<evidence type="ECO:0000256" key="5">
    <source>
        <dbReference type="PROSITE-ProRule" id="PRU01240"/>
    </source>
</evidence>
<dbReference type="InterPro" id="IPR036852">
    <property type="entry name" value="Peptidase_S8/S53_dom_sf"/>
</dbReference>
<dbReference type="InterPro" id="IPR015500">
    <property type="entry name" value="Peptidase_S8_subtilisin-rel"/>
</dbReference>
<dbReference type="PANTHER" id="PTHR43806:SF67">
    <property type="entry name" value="EGF-LIKE DOMAIN-CONTAINING PROTEIN"/>
    <property type="match status" value="1"/>
</dbReference>
<dbReference type="AlphaFoldDB" id="A0A1F4UBR1"/>
<dbReference type="InterPro" id="IPR050131">
    <property type="entry name" value="Peptidase_S8_subtilisin-like"/>
</dbReference>
<comment type="caution">
    <text evidence="5">Lacks conserved residue(s) required for the propagation of feature annotation.</text>
</comment>
<organism evidence="7 8">
    <name type="scientific">candidate division WOR-3 bacterium RBG_13_43_14</name>
    <dbReference type="NCBI Taxonomy" id="1802590"/>
    <lineage>
        <taxon>Bacteria</taxon>
        <taxon>Bacteria division WOR-3</taxon>
    </lineage>
</organism>
<dbReference type="PRINTS" id="PR00723">
    <property type="entry name" value="SUBTILISIN"/>
</dbReference>
<evidence type="ECO:0000256" key="3">
    <source>
        <dbReference type="ARBA" id="ARBA00022801"/>
    </source>
</evidence>
<gene>
    <name evidence="7" type="ORF">A2Y85_07430</name>
</gene>
<dbReference type="Proteomes" id="UP000177025">
    <property type="component" value="Unassembled WGS sequence"/>
</dbReference>
<evidence type="ECO:0000256" key="4">
    <source>
        <dbReference type="ARBA" id="ARBA00022825"/>
    </source>
</evidence>
<name>A0A1F4UBR1_UNCW3</name>
<keyword evidence="4" id="KW-0720">Serine protease</keyword>
<comment type="similarity">
    <text evidence="1 5">Belongs to the peptidase S8 family.</text>
</comment>
<sequence length="511" mass="56069">MISVIIIGLITGIIHPQLREKLELLKEHETIQVIVHMKSQADLSILSEKTTKAEKIVYLEEFVRLHQAGLANYLKSFGKTVTIDQTWWIFNGLMITATGDIIEVVAAREDVNYIVDNFEIKLENNYCKYSNETGTRTPEWNISQIMADSCWVAGYDGATIIVGNIDTGVDVDHPAFHGRWIPGGWYDAVNGQPAPYDDNGHGTHVMGIICGGDGLGPFVDDVGVAPGVQFICAKALNSAGSGQSSWIHNCLEWFATQSAIIVNNSWSQSSTTSLEFWSDCLNLRSFGIFPVFSIGSGGPGFGTAKAPGNFPIVIGIGAATSNDTLLFGSARGPAPNQPPWNDTTYWMRSDWNLTKPDISAPGVNIRSCFLNNTYTLMSGTTIATPHITGASAILLQRDPNLEVQQVYNLILDYADHPPQGAPYPNNIYGWGRLNVWGALQAVIGVEEQETKDIKNNFILPTIIRGPLFIPQDQEPAIFDISGRKAILPYLAPGVYFIEIEKKIIQKIIIVK</sequence>
<evidence type="ECO:0000259" key="6">
    <source>
        <dbReference type="Pfam" id="PF00082"/>
    </source>
</evidence>
<dbReference type="PROSITE" id="PS51892">
    <property type="entry name" value="SUBTILASE"/>
    <property type="match status" value="1"/>
</dbReference>
<dbReference type="PANTHER" id="PTHR43806">
    <property type="entry name" value="PEPTIDASE S8"/>
    <property type="match status" value="1"/>
</dbReference>
<proteinExistence type="inferred from homology"/>
<dbReference type="GO" id="GO:0004252">
    <property type="term" value="F:serine-type endopeptidase activity"/>
    <property type="evidence" value="ECO:0007669"/>
    <property type="project" value="InterPro"/>
</dbReference>
<evidence type="ECO:0000313" key="7">
    <source>
        <dbReference type="EMBL" id="OGC42394.1"/>
    </source>
</evidence>
<evidence type="ECO:0000256" key="2">
    <source>
        <dbReference type="ARBA" id="ARBA00022670"/>
    </source>
</evidence>
<dbReference type="EMBL" id="MEUM01000068">
    <property type="protein sequence ID" value="OGC42394.1"/>
    <property type="molecule type" value="Genomic_DNA"/>
</dbReference>
<dbReference type="InterPro" id="IPR000209">
    <property type="entry name" value="Peptidase_S8/S53_dom"/>
</dbReference>
<evidence type="ECO:0000256" key="1">
    <source>
        <dbReference type="ARBA" id="ARBA00011073"/>
    </source>
</evidence>
<dbReference type="SUPFAM" id="SSF52743">
    <property type="entry name" value="Subtilisin-like"/>
    <property type="match status" value="1"/>
</dbReference>
<accession>A0A1F4UBR1</accession>
<keyword evidence="3" id="KW-0378">Hydrolase</keyword>
<dbReference type="Pfam" id="PF00082">
    <property type="entry name" value="Peptidase_S8"/>
    <property type="match status" value="1"/>
</dbReference>
<feature type="domain" description="Peptidase S8/S53" evidence="6">
    <location>
        <begin position="158"/>
        <end position="431"/>
    </location>
</feature>
<reference evidence="7 8" key="1">
    <citation type="journal article" date="2016" name="Nat. Commun.">
        <title>Thousands of microbial genomes shed light on interconnected biogeochemical processes in an aquifer system.</title>
        <authorList>
            <person name="Anantharaman K."/>
            <person name="Brown C.T."/>
            <person name="Hug L.A."/>
            <person name="Sharon I."/>
            <person name="Castelle C.J."/>
            <person name="Probst A.J."/>
            <person name="Thomas B.C."/>
            <person name="Singh A."/>
            <person name="Wilkins M.J."/>
            <person name="Karaoz U."/>
            <person name="Brodie E.L."/>
            <person name="Williams K.H."/>
            <person name="Hubbard S.S."/>
            <person name="Banfield J.F."/>
        </authorList>
    </citation>
    <scope>NUCLEOTIDE SEQUENCE [LARGE SCALE GENOMIC DNA]</scope>
</reference>
<dbReference type="GO" id="GO:0006508">
    <property type="term" value="P:proteolysis"/>
    <property type="evidence" value="ECO:0007669"/>
    <property type="project" value="UniProtKB-KW"/>
</dbReference>